<organism evidence="8 9">
    <name type="scientific">Halolamina pelagica</name>
    <dbReference type="NCBI Taxonomy" id="699431"/>
    <lineage>
        <taxon>Archaea</taxon>
        <taxon>Methanobacteriati</taxon>
        <taxon>Methanobacteriota</taxon>
        <taxon>Stenosarchaea group</taxon>
        <taxon>Halobacteria</taxon>
        <taxon>Halobacteriales</taxon>
        <taxon>Haloferacaceae</taxon>
    </lineage>
</organism>
<dbReference type="InterPro" id="IPR023211">
    <property type="entry name" value="DNA_pol_palm_dom_sf"/>
</dbReference>
<dbReference type="EC" id="2.7.7.7" evidence="1"/>
<name>A0A1I5MTK5_9EURY</name>
<dbReference type="Pfam" id="PF00136">
    <property type="entry name" value="DNA_pol_B"/>
    <property type="match status" value="1"/>
</dbReference>
<dbReference type="GO" id="GO:0003677">
    <property type="term" value="F:DNA binding"/>
    <property type="evidence" value="ECO:0007669"/>
    <property type="project" value="UniProtKB-KW"/>
</dbReference>
<dbReference type="Proteomes" id="UP000183769">
    <property type="component" value="Unassembled WGS sequence"/>
</dbReference>
<keyword evidence="3" id="KW-0548">Nucleotidyltransferase</keyword>
<dbReference type="InterPro" id="IPR050240">
    <property type="entry name" value="DNA_pol_type-B"/>
</dbReference>
<proteinExistence type="predicted"/>
<comment type="catalytic activity">
    <reaction evidence="6">
        <text>DNA(n) + a 2'-deoxyribonucleoside 5'-triphosphate = DNA(n+1) + diphosphate</text>
        <dbReference type="Rhea" id="RHEA:22508"/>
        <dbReference type="Rhea" id="RHEA-COMP:17339"/>
        <dbReference type="Rhea" id="RHEA-COMP:17340"/>
        <dbReference type="ChEBI" id="CHEBI:33019"/>
        <dbReference type="ChEBI" id="CHEBI:61560"/>
        <dbReference type="ChEBI" id="CHEBI:173112"/>
        <dbReference type="EC" id="2.7.7.7"/>
    </reaction>
</comment>
<evidence type="ECO:0000256" key="1">
    <source>
        <dbReference type="ARBA" id="ARBA00012417"/>
    </source>
</evidence>
<evidence type="ECO:0000313" key="8">
    <source>
        <dbReference type="EMBL" id="SFP12840.1"/>
    </source>
</evidence>
<evidence type="ECO:0000256" key="3">
    <source>
        <dbReference type="ARBA" id="ARBA00022695"/>
    </source>
</evidence>
<dbReference type="PANTHER" id="PTHR10322">
    <property type="entry name" value="DNA POLYMERASE CATALYTIC SUBUNIT"/>
    <property type="match status" value="1"/>
</dbReference>
<evidence type="ECO:0000256" key="4">
    <source>
        <dbReference type="ARBA" id="ARBA00022932"/>
    </source>
</evidence>
<evidence type="ECO:0000259" key="7">
    <source>
        <dbReference type="Pfam" id="PF00136"/>
    </source>
</evidence>
<reference evidence="9" key="1">
    <citation type="submission" date="2016-10" db="EMBL/GenBank/DDBJ databases">
        <authorList>
            <person name="Varghese N."/>
            <person name="Submissions S."/>
        </authorList>
    </citation>
    <scope>NUCLEOTIDE SEQUENCE [LARGE SCALE GENOMIC DNA]</scope>
    <source>
        <strain evidence="9">CGMCC 1.10329</strain>
    </source>
</reference>
<evidence type="ECO:0000256" key="5">
    <source>
        <dbReference type="ARBA" id="ARBA00023125"/>
    </source>
</evidence>
<dbReference type="InterPro" id="IPR043502">
    <property type="entry name" value="DNA/RNA_pol_sf"/>
</dbReference>
<dbReference type="Gene3D" id="3.90.1600.10">
    <property type="entry name" value="Palm domain of DNA polymerase"/>
    <property type="match status" value="1"/>
</dbReference>
<keyword evidence="4" id="KW-0239">DNA-directed DNA polymerase</keyword>
<dbReference type="PANTHER" id="PTHR10322:SF23">
    <property type="entry name" value="DNA POLYMERASE DELTA CATALYTIC SUBUNIT"/>
    <property type="match status" value="1"/>
</dbReference>
<sequence length="709" mass="77814">MTYCVDFPEPGTAVEWSLTESGAEREPVPYRPRFYVRATGDGSLAEVAEAVRPHPAVTAVETERHRPGWRHDPTPMLAVEVTTPDAVTRLASTITSAGRPGEYRCFNVDLSRQFRYCVETDVDPTPARPPRVLRLDAPPIAESGLESVTATTAADGTHCFDGDPATIARGVEALIRETEPDVLRLSSARLVPALFDAVDGPLRLGREPGYTQLAAASSYESYGQVGHSPARYAVPGRVIVDAANSFFLRETSIEGILDLVERSHKPLQEAAWASIGNVFTAIQIREALARDVLVPWRSWRAEQFKTASTLAAADRGGFTFSPDVGVHEDVHELDFSSLYPNIMCTRNVSPETVCCDCHPDREDVPGLGYGICPEPGYLPDVLQPLIDDRDEFKRQLSAGEGDTEALEGAASAIKWILVSCFGYQGFSNAKFGRIECHEAINAFAREILLDAKATLERHGWRVVHGIVDSLWVTPMPDREQTDLDAVAAEITDDAGIRLEYEAAYDWIAFCPRRNDDAGALTRYFGKRAGEPVDETVSYKRRGIEARQRSTPPFIVDAQLALIREFGRTRSPAAVCERLRTFVERLQAGDVDPSRLAITNRVSKRLEEYTQSTTNVAALERAADRGLEKQPGQNVAYVVVDDGKKGRARVALPSEEPATYDADYYRDRLCRAAASVLAPAGVRREGIEAQLADRVDGSLSAFVTGKGSDE</sequence>
<dbReference type="InterPro" id="IPR042087">
    <property type="entry name" value="DNA_pol_B_thumb"/>
</dbReference>
<protein>
    <recommendedName>
        <fullName evidence="1">DNA-directed DNA polymerase</fullName>
        <ecNumber evidence="1">2.7.7.7</ecNumber>
    </recommendedName>
</protein>
<evidence type="ECO:0000256" key="6">
    <source>
        <dbReference type="ARBA" id="ARBA00049244"/>
    </source>
</evidence>
<accession>A0A1I5MTK5</accession>
<keyword evidence="9" id="KW-1185">Reference proteome</keyword>
<keyword evidence="5" id="KW-0238">DNA-binding</keyword>
<evidence type="ECO:0000313" key="9">
    <source>
        <dbReference type="Proteomes" id="UP000183769"/>
    </source>
</evidence>
<dbReference type="GO" id="GO:0006261">
    <property type="term" value="P:DNA-templated DNA replication"/>
    <property type="evidence" value="ECO:0007669"/>
    <property type="project" value="TreeGrafter"/>
</dbReference>
<dbReference type="GO" id="GO:0000166">
    <property type="term" value="F:nucleotide binding"/>
    <property type="evidence" value="ECO:0007669"/>
    <property type="project" value="InterPro"/>
</dbReference>
<dbReference type="AlphaFoldDB" id="A0A1I5MTK5"/>
<dbReference type="Gene3D" id="1.10.287.690">
    <property type="entry name" value="Helix hairpin bin"/>
    <property type="match status" value="1"/>
</dbReference>
<evidence type="ECO:0000256" key="2">
    <source>
        <dbReference type="ARBA" id="ARBA00022679"/>
    </source>
</evidence>
<gene>
    <name evidence="8" type="ORF">SAMN05216277_101398</name>
</gene>
<dbReference type="EMBL" id="FOXI01000001">
    <property type="protein sequence ID" value="SFP12840.1"/>
    <property type="molecule type" value="Genomic_DNA"/>
</dbReference>
<dbReference type="SUPFAM" id="SSF56672">
    <property type="entry name" value="DNA/RNA polymerases"/>
    <property type="match status" value="1"/>
</dbReference>
<dbReference type="OrthoDB" id="8639at2157"/>
<dbReference type="InterPro" id="IPR006134">
    <property type="entry name" value="DNA-dir_DNA_pol_B_multi_dom"/>
</dbReference>
<dbReference type="RefSeq" id="WP_074875059.1">
    <property type="nucleotide sequence ID" value="NZ_FOXI01000001.1"/>
</dbReference>
<dbReference type="Gene3D" id="1.10.132.60">
    <property type="entry name" value="DNA polymerase family B, C-terminal domain"/>
    <property type="match status" value="1"/>
</dbReference>
<dbReference type="NCBIfam" id="NF004418">
    <property type="entry name" value="PRK05761.1-4"/>
    <property type="match status" value="1"/>
</dbReference>
<dbReference type="CDD" id="cd05531">
    <property type="entry name" value="POLBc_B2"/>
    <property type="match status" value="1"/>
</dbReference>
<feature type="domain" description="DNA-directed DNA polymerase family B multifunctional" evidence="7">
    <location>
        <begin position="285"/>
        <end position="677"/>
    </location>
</feature>
<keyword evidence="2" id="KW-0808">Transferase</keyword>
<dbReference type="GO" id="GO:0003887">
    <property type="term" value="F:DNA-directed DNA polymerase activity"/>
    <property type="evidence" value="ECO:0007669"/>
    <property type="project" value="UniProtKB-KW"/>
</dbReference>